<feature type="region of interest" description="Disordered" evidence="1">
    <location>
        <begin position="135"/>
        <end position="158"/>
    </location>
</feature>
<dbReference type="EMBL" id="OZ034828">
    <property type="protein sequence ID" value="CAL1684283.1"/>
    <property type="molecule type" value="Genomic_DNA"/>
</dbReference>
<feature type="region of interest" description="Disordered" evidence="1">
    <location>
        <begin position="425"/>
        <end position="462"/>
    </location>
</feature>
<keyword evidence="2" id="KW-0732">Signal</keyword>
<feature type="signal peptide" evidence="2">
    <location>
        <begin position="1"/>
        <end position="20"/>
    </location>
</feature>
<dbReference type="Proteomes" id="UP001497644">
    <property type="component" value="Chromosome 5"/>
</dbReference>
<protein>
    <submittedName>
        <fullName evidence="3">Uncharacterized protein</fullName>
    </submittedName>
</protein>
<proteinExistence type="predicted"/>
<dbReference type="AlphaFoldDB" id="A0AAV2NY43"/>
<keyword evidence="4" id="KW-1185">Reference proteome</keyword>
<feature type="compositionally biased region" description="Polar residues" evidence="1">
    <location>
        <begin position="307"/>
        <end position="319"/>
    </location>
</feature>
<organism evidence="3 4">
    <name type="scientific">Lasius platythorax</name>
    <dbReference type="NCBI Taxonomy" id="488582"/>
    <lineage>
        <taxon>Eukaryota</taxon>
        <taxon>Metazoa</taxon>
        <taxon>Ecdysozoa</taxon>
        <taxon>Arthropoda</taxon>
        <taxon>Hexapoda</taxon>
        <taxon>Insecta</taxon>
        <taxon>Pterygota</taxon>
        <taxon>Neoptera</taxon>
        <taxon>Endopterygota</taxon>
        <taxon>Hymenoptera</taxon>
        <taxon>Apocrita</taxon>
        <taxon>Aculeata</taxon>
        <taxon>Formicoidea</taxon>
        <taxon>Formicidae</taxon>
        <taxon>Formicinae</taxon>
        <taxon>Lasius</taxon>
        <taxon>Lasius</taxon>
    </lineage>
</organism>
<reference evidence="3" key="1">
    <citation type="submission" date="2024-04" db="EMBL/GenBank/DDBJ databases">
        <authorList>
            <consortium name="Molecular Ecology Group"/>
        </authorList>
    </citation>
    <scope>NUCLEOTIDE SEQUENCE</scope>
</reference>
<feature type="compositionally biased region" description="Polar residues" evidence="1">
    <location>
        <begin position="701"/>
        <end position="716"/>
    </location>
</feature>
<evidence type="ECO:0000256" key="1">
    <source>
        <dbReference type="SAM" id="MobiDB-lite"/>
    </source>
</evidence>
<accession>A0AAV2NY43</accession>
<sequence>MEYLWIVRFIWISNMVISIAIMTENVTRNPYCPCRPIDECLNEIRSNSKNSELVAFSSPCESSDGIMIRCCTFHTSINDLSLCVSQNTLEEQIKCILHDKLRMIRLINSLGQMKHSSLMMEESASEILSSSVNSVHSEYTKPSNETELKSTESNNSKKVGADTLQTVQHMTAVMNTNRVQSPVADAIYSNDFETDVTKINLIDEFPEKILPPPVGNSFFVKTDAHSLFIPVENAKYVQPLSDNTDSNPYVPKQEIYIENVDETKACYEKQSMVSSSMSKNVPTTPAVNSFEQKTSSETFLSLDRISTQPINKNTPTNKSEAPRNDSDINVFTIVKKSPPFSENAQKNKQLVTHKINSQLIRDSRNKLQEETNWNHREFPFIENTVEITLPRRDDPLQASTRNKRMTAPIISQKDILNKNTEEAEYKNNTTQKKNTKPSLENNQSEVTIKEERKGSANENATKDPVNVTTATLPMQKFRFPPKFLPARLKPRKEEHNSTRAGNFQNLDRFSSSHFQHFYKAKKGLLLKINNITEFEKIKPMRFELLSNASQAYLSRNKNIKALKNSEARDAIDIKMSNISALNDSISVDKNDSYEYSAPNLQNASLTTNKIASHLNTSSQEIEKSMQTEAMYNNDTASSTPENNSKVSSETIVQKITENLKQLSEINGDNAQKYFSTKSPIDNPLNRNKTETERPSESSSSFVNMANEQMSNASTRQIDIASNLDTEKIK</sequence>
<feature type="compositionally biased region" description="Polar residues" evidence="1">
    <location>
        <begin position="670"/>
        <end position="679"/>
    </location>
</feature>
<evidence type="ECO:0000256" key="2">
    <source>
        <dbReference type="SAM" id="SignalP"/>
    </source>
</evidence>
<feature type="compositionally biased region" description="Polar residues" evidence="1">
    <location>
        <begin position="437"/>
        <end position="446"/>
    </location>
</feature>
<name>A0AAV2NY43_9HYME</name>
<feature type="chain" id="PRO_5043662824" evidence="2">
    <location>
        <begin position="21"/>
        <end position="729"/>
    </location>
</feature>
<feature type="region of interest" description="Disordered" evidence="1">
    <location>
        <begin position="307"/>
        <end position="326"/>
    </location>
</feature>
<evidence type="ECO:0000313" key="4">
    <source>
        <dbReference type="Proteomes" id="UP001497644"/>
    </source>
</evidence>
<evidence type="ECO:0000313" key="3">
    <source>
        <dbReference type="EMBL" id="CAL1684283.1"/>
    </source>
</evidence>
<feature type="region of interest" description="Disordered" evidence="1">
    <location>
        <begin position="670"/>
        <end position="729"/>
    </location>
</feature>
<gene>
    <name evidence="3" type="ORF">LPLAT_LOCUS9943</name>
</gene>